<evidence type="ECO:0000256" key="7">
    <source>
        <dbReference type="ARBA" id="ARBA00022932"/>
    </source>
</evidence>
<evidence type="ECO:0000256" key="8">
    <source>
        <dbReference type="ARBA" id="ARBA00023204"/>
    </source>
</evidence>
<dbReference type="OrthoDB" id="9803237at2"/>
<proteinExistence type="inferred from homology"/>
<keyword evidence="7" id="KW-0239">DNA-directed DNA polymerase</keyword>
<dbReference type="InterPro" id="IPR029460">
    <property type="entry name" value="DNAPol_HHH"/>
</dbReference>
<keyword evidence="5" id="KW-0235">DNA replication</keyword>
<evidence type="ECO:0000256" key="4">
    <source>
        <dbReference type="ARBA" id="ARBA00022695"/>
    </source>
</evidence>
<dbReference type="Gene3D" id="1.10.150.870">
    <property type="match status" value="1"/>
</dbReference>
<dbReference type="PANTHER" id="PTHR32294">
    <property type="entry name" value="DNA POLYMERASE III SUBUNIT ALPHA"/>
    <property type="match status" value="1"/>
</dbReference>
<reference evidence="11 12" key="1">
    <citation type="submission" date="2015-08" db="EMBL/GenBank/DDBJ databases">
        <authorList>
            <person name="Babu N.S."/>
            <person name="Beckwith C.J."/>
            <person name="Beseler K.G."/>
            <person name="Brison A."/>
            <person name="Carone J.V."/>
            <person name="Caskin T.P."/>
            <person name="Diamond M."/>
            <person name="Durham M.E."/>
            <person name="Foxe J.M."/>
            <person name="Go M."/>
            <person name="Henderson B.A."/>
            <person name="Jones I.B."/>
            <person name="McGettigan J.A."/>
            <person name="Micheletti S.J."/>
            <person name="Nasrallah M.E."/>
            <person name="Ortiz D."/>
            <person name="Piller C.R."/>
            <person name="Privatt S.R."/>
            <person name="Schneider S.L."/>
            <person name="Sharp S."/>
            <person name="Smith T.C."/>
            <person name="Stanton J.D."/>
            <person name="Ullery H.E."/>
            <person name="Wilson R.J."/>
            <person name="Serrano M.G."/>
            <person name="Buck G."/>
            <person name="Lee V."/>
            <person name="Wang Y."/>
            <person name="Carvalho R."/>
            <person name="Voegtly L."/>
            <person name="Shi R."/>
            <person name="Duckworth R."/>
            <person name="Johnson A."/>
            <person name="Loviza R."/>
            <person name="Walstead R."/>
            <person name="Shah Z."/>
            <person name="Kiflezghi M."/>
            <person name="Wade K."/>
            <person name="Ball S.L."/>
            <person name="Bradley K.W."/>
            <person name="Asai D.J."/>
            <person name="Bowman C.A."/>
            <person name="Russell D.A."/>
            <person name="Pope W.H."/>
            <person name="Jacobs-Sera D."/>
            <person name="Hendrix R.W."/>
            <person name="Hatfull G.F."/>
        </authorList>
    </citation>
    <scope>NUCLEOTIDE SEQUENCE [LARGE SCALE GENOMIC DNA]</scope>
    <source>
        <strain evidence="11 12">DSM 27710</strain>
    </source>
</reference>
<evidence type="ECO:0000256" key="3">
    <source>
        <dbReference type="ARBA" id="ARBA00022679"/>
    </source>
</evidence>
<keyword evidence="2" id="KW-0963">Cytoplasm</keyword>
<dbReference type="SUPFAM" id="SSF89550">
    <property type="entry name" value="PHP domain-like"/>
    <property type="match status" value="1"/>
</dbReference>
<dbReference type="InterPro" id="IPR004805">
    <property type="entry name" value="DnaE2/DnaE/PolC"/>
</dbReference>
<protein>
    <recommendedName>
        <fullName evidence="1">DNA-directed DNA polymerase</fullName>
        <ecNumber evidence="1">2.7.7.7</ecNumber>
    </recommendedName>
</protein>
<dbReference type="InterPro" id="IPR011708">
    <property type="entry name" value="DNA_pol3_alpha_NTPase_dom"/>
</dbReference>
<evidence type="ECO:0000259" key="10">
    <source>
        <dbReference type="SMART" id="SM00481"/>
    </source>
</evidence>
<evidence type="ECO:0000256" key="2">
    <source>
        <dbReference type="ARBA" id="ARBA00022490"/>
    </source>
</evidence>
<keyword evidence="12" id="KW-1185">Reference proteome</keyword>
<dbReference type="HAMAP" id="MF_01902">
    <property type="entry name" value="DNApol_error_prone"/>
    <property type="match status" value="1"/>
</dbReference>
<evidence type="ECO:0000313" key="12">
    <source>
        <dbReference type="Proteomes" id="UP000055590"/>
    </source>
</evidence>
<keyword evidence="4" id="KW-0548">Nucleotidyltransferase</keyword>
<name>A0A0K1PIA4_9BACT</name>
<dbReference type="Pfam" id="PF14579">
    <property type="entry name" value="HHH_6"/>
    <property type="match status" value="1"/>
</dbReference>
<dbReference type="GO" id="GO:0003887">
    <property type="term" value="F:DNA-directed DNA polymerase activity"/>
    <property type="evidence" value="ECO:0007669"/>
    <property type="project" value="UniProtKB-KW"/>
</dbReference>
<dbReference type="SMART" id="SM00481">
    <property type="entry name" value="POLIIIAc"/>
    <property type="match status" value="1"/>
</dbReference>
<dbReference type="NCBIfam" id="NF004225">
    <property type="entry name" value="PRK05672.1"/>
    <property type="match status" value="1"/>
</dbReference>
<dbReference type="PATRIC" id="fig|1391653.3.peg.3812"/>
<gene>
    <name evidence="11" type="ORF">AKJ08_3655</name>
</gene>
<dbReference type="STRING" id="1391653.AKJ08_3655"/>
<keyword evidence="6" id="KW-0227">DNA damage</keyword>
<dbReference type="KEGG" id="vin:AKJ08_3655"/>
<dbReference type="InterPro" id="IPR016195">
    <property type="entry name" value="Pol/histidinol_Pase-like"/>
</dbReference>
<dbReference type="InterPro" id="IPR023073">
    <property type="entry name" value="DnaE2"/>
</dbReference>
<dbReference type="Pfam" id="PF02811">
    <property type="entry name" value="PHP"/>
    <property type="match status" value="1"/>
</dbReference>
<keyword evidence="3" id="KW-0808">Transferase</keyword>
<dbReference type="GO" id="GO:0006260">
    <property type="term" value="P:DNA replication"/>
    <property type="evidence" value="ECO:0007669"/>
    <property type="project" value="UniProtKB-KW"/>
</dbReference>
<dbReference type="Pfam" id="PF17657">
    <property type="entry name" value="DNA_pol3_finger"/>
    <property type="match status" value="1"/>
</dbReference>
<evidence type="ECO:0000256" key="5">
    <source>
        <dbReference type="ARBA" id="ARBA00022705"/>
    </source>
</evidence>
<evidence type="ECO:0000256" key="1">
    <source>
        <dbReference type="ARBA" id="ARBA00012417"/>
    </source>
</evidence>
<accession>A0A0K1PIA4</accession>
<evidence type="ECO:0000256" key="6">
    <source>
        <dbReference type="ARBA" id="ARBA00022763"/>
    </source>
</evidence>
<dbReference type="EC" id="2.7.7.7" evidence="1"/>
<dbReference type="CDD" id="cd04485">
    <property type="entry name" value="DnaE_OBF"/>
    <property type="match status" value="1"/>
</dbReference>
<dbReference type="InterPro" id="IPR003141">
    <property type="entry name" value="Pol/His_phosphatase_N"/>
</dbReference>
<dbReference type="Pfam" id="PF07733">
    <property type="entry name" value="DNA_pol3_alpha"/>
    <property type="match status" value="1"/>
</dbReference>
<dbReference type="PANTHER" id="PTHR32294:SF4">
    <property type="entry name" value="ERROR-PRONE DNA POLYMERASE"/>
    <property type="match status" value="1"/>
</dbReference>
<evidence type="ECO:0000313" key="11">
    <source>
        <dbReference type="EMBL" id="AKU93268.1"/>
    </source>
</evidence>
<feature type="domain" description="Polymerase/histidinol phosphatase N-terminal" evidence="10">
    <location>
        <begin position="6"/>
        <end position="73"/>
    </location>
</feature>
<dbReference type="RefSeq" id="WP_050727315.1">
    <property type="nucleotide sequence ID" value="NZ_CP012332.1"/>
</dbReference>
<comment type="catalytic activity">
    <reaction evidence="9">
        <text>DNA(n) + a 2'-deoxyribonucleoside 5'-triphosphate = DNA(n+1) + diphosphate</text>
        <dbReference type="Rhea" id="RHEA:22508"/>
        <dbReference type="Rhea" id="RHEA-COMP:17339"/>
        <dbReference type="Rhea" id="RHEA-COMP:17340"/>
        <dbReference type="ChEBI" id="CHEBI:33019"/>
        <dbReference type="ChEBI" id="CHEBI:61560"/>
        <dbReference type="ChEBI" id="CHEBI:173112"/>
        <dbReference type="EC" id="2.7.7.7"/>
    </reaction>
</comment>
<dbReference type="AlphaFoldDB" id="A0A0K1PIA4"/>
<dbReference type="InterPro" id="IPR004013">
    <property type="entry name" value="PHP_dom"/>
</dbReference>
<dbReference type="Proteomes" id="UP000055590">
    <property type="component" value="Chromosome"/>
</dbReference>
<dbReference type="InterPro" id="IPR040982">
    <property type="entry name" value="DNA_pol3_finger"/>
</dbReference>
<dbReference type="NCBIfam" id="TIGR00594">
    <property type="entry name" value="polc"/>
    <property type="match status" value="1"/>
</dbReference>
<keyword evidence="8" id="KW-0234">DNA repair</keyword>
<organism evidence="11 12">
    <name type="scientific">Vulgatibacter incomptus</name>
    <dbReference type="NCBI Taxonomy" id="1391653"/>
    <lineage>
        <taxon>Bacteria</taxon>
        <taxon>Pseudomonadati</taxon>
        <taxon>Myxococcota</taxon>
        <taxon>Myxococcia</taxon>
        <taxon>Myxococcales</taxon>
        <taxon>Cystobacterineae</taxon>
        <taxon>Vulgatibacteraceae</taxon>
        <taxon>Vulgatibacter</taxon>
    </lineage>
</organism>
<dbReference type="Gene3D" id="3.20.20.140">
    <property type="entry name" value="Metal-dependent hydrolases"/>
    <property type="match status" value="1"/>
</dbReference>
<evidence type="ECO:0000256" key="9">
    <source>
        <dbReference type="ARBA" id="ARBA00049244"/>
    </source>
</evidence>
<dbReference type="GO" id="GO:0008408">
    <property type="term" value="F:3'-5' exonuclease activity"/>
    <property type="evidence" value="ECO:0007669"/>
    <property type="project" value="InterPro"/>
</dbReference>
<dbReference type="EMBL" id="CP012332">
    <property type="protein sequence ID" value="AKU93268.1"/>
    <property type="molecule type" value="Genomic_DNA"/>
</dbReference>
<sequence length="1022" mass="111627">MAPRYVELRARSAFSFLRGASQPEDLASRAAELGYPAMACGDHGGLYGAPRFHAAAKEAGLRPIVAADVDVSGVGSLRLLVEDAAGYRNLCRLLTTSHATSVKGTHLVSLGDVAEHAGGLVALLGACRDAKAAELVVRTLGAERTASEVQRHLDPADERRNRAMIDLAERHGLPLVATGDVRHATVRERRVMDVLTCIREGVPLHMAGTLLAHNADRHLHPPEEVERRFADLPHAIDGAVALAERCAFTMDSLPYEFPDYPVEAGETQQSLLVQLTFEGARRRYGQRLEGRVRAQLEHELALIGKLKLAGYFLIVWDLVRFCRENGILTQGRGSAANSAVCYSLGITAVDPVGMGLLFERFLSEERGEWPDIDLDLPSGDRREKVIQYVYERYGRSGAAMCAEVITYRGRSAVREVGKVLALSADQIDRMARHISHFEYVEKDDDPGARIAQAGLRPDDERLRLLVELCGELRSLPRHLSQHSGGMIIAKGRLDEIVPLEPAAMADRTVLQWDKDDVEAMKLIKIDLLGLGMMAALEDAVAILESRGTPCDLSQLPADDPAVYDAACAADTVGVFQIESRAQMATLPRMQPRRFYDLVVEVGLIRPGPIVGKMVNPYLARRAGRQAVVYPHPSLEPVLERTLGVPLFQEQLMRVAMVAADFTGGEAQELRRAMSHKRSTERMQRFVDRLRDGMDRKGFSPQARDEVILGIRSFAEYGFPESHAASFALLVYASLWIKVHHPAVFLAALLNNQPMGFYAPASLVKDAQRHGVHVRTPCVVESEPNAKVTGDREVRLGLRSVIGLGEAAAQRIADARRERPFRDVTDVCLRARLDARRAETLAEAGAFAALGATRRQALWEVRSALAAGGPLAPPPRAEGSPLPELSSLQRTLADYASTGLTVGPHLVSRMRGELDALGVTPAGSVLSCRNGSWLRIAGQVIVRQRPGTAHGVVFVTVEDETGFANAVIDPETFQANRTLLLTSPLLLVEGPLQNLEGVATVRGRAFRTLHGPSEDLPASRDFH</sequence>
<dbReference type="GO" id="GO:0006281">
    <property type="term" value="P:DNA repair"/>
    <property type="evidence" value="ECO:0007669"/>
    <property type="project" value="UniProtKB-KW"/>
</dbReference>